<dbReference type="InterPro" id="IPR050268">
    <property type="entry name" value="NADH-dep_flavin_reductase"/>
</dbReference>
<evidence type="ECO:0000256" key="1">
    <source>
        <dbReference type="ARBA" id="ARBA00023002"/>
    </source>
</evidence>
<evidence type="ECO:0000259" key="2">
    <source>
        <dbReference type="SMART" id="SM00903"/>
    </source>
</evidence>
<dbReference type="SMART" id="SM00903">
    <property type="entry name" value="Flavin_Reduct"/>
    <property type="match status" value="1"/>
</dbReference>
<evidence type="ECO:0000313" key="4">
    <source>
        <dbReference type="Proteomes" id="UP001595711"/>
    </source>
</evidence>
<dbReference type="RefSeq" id="WP_379721198.1">
    <property type="nucleotide sequence ID" value="NZ_JBHRYJ010000001.1"/>
</dbReference>
<proteinExistence type="predicted"/>
<dbReference type="PANTHER" id="PTHR30466">
    <property type="entry name" value="FLAVIN REDUCTASE"/>
    <property type="match status" value="1"/>
</dbReference>
<sequence length="187" mass="19614">MTDASRNPAAIPLDAAFRAAMRRLAATVTVISTRADDGIRHGMTATAVTSVSADPPAVLACVNRSAALHAQLHLGQLFCINLLHRSQQRLSEVFSGAMEGETRFAEGSWLSDAAGVPYLDGAQANIFCEIEAIHAYGTHSICIGRVTGAISRADVDPLVYQDGCYMGTARIEGGPIDACGPGPDQDS</sequence>
<dbReference type="PANTHER" id="PTHR30466:SF1">
    <property type="entry name" value="FMN REDUCTASE (NADH) RUTF"/>
    <property type="match status" value="1"/>
</dbReference>
<dbReference type="Pfam" id="PF01613">
    <property type="entry name" value="Flavin_Reduct"/>
    <property type="match status" value="1"/>
</dbReference>
<name>A0ABV7VA91_9PROT</name>
<dbReference type="SUPFAM" id="SSF50475">
    <property type="entry name" value="FMN-binding split barrel"/>
    <property type="match status" value="1"/>
</dbReference>
<keyword evidence="4" id="KW-1185">Reference proteome</keyword>
<keyword evidence="1 3" id="KW-0560">Oxidoreductase</keyword>
<dbReference type="Proteomes" id="UP001595711">
    <property type="component" value="Unassembled WGS sequence"/>
</dbReference>
<gene>
    <name evidence="3" type="ORF">ACFOOQ_02320</name>
</gene>
<dbReference type="GO" id="GO:0016491">
    <property type="term" value="F:oxidoreductase activity"/>
    <property type="evidence" value="ECO:0007669"/>
    <property type="project" value="UniProtKB-KW"/>
</dbReference>
<evidence type="ECO:0000313" key="3">
    <source>
        <dbReference type="EMBL" id="MFC3674360.1"/>
    </source>
</evidence>
<dbReference type="InterPro" id="IPR012349">
    <property type="entry name" value="Split_barrel_FMN-bd"/>
</dbReference>
<dbReference type="InterPro" id="IPR002563">
    <property type="entry name" value="Flavin_Rdtase-like_dom"/>
</dbReference>
<accession>A0ABV7VA91</accession>
<reference evidence="4" key="1">
    <citation type="journal article" date="2019" name="Int. J. Syst. Evol. Microbiol.">
        <title>The Global Catalogue of Microorganisms (GCM) 10K type strain sequencing project: providing services to taxonomists for standard genome sequencing and annotation.</title>
        <authorList>
            <consortium name="The Broad Institute Genomics Platform"/>
            <consortium name="The Broad Institute Genome Sequencing Center for Infectious Disease"/>
            <person name="Wu L."/>
            <person name="Ma J."/>
        </authorList>
    </citation>
    <scope>NUCLEOTIDE SEQUENCE [LARGE SCALE GENOMIC DNA]</scope>
    <source>
        <strain evidence="4">KCTC 42182</strain>
    </source>
</reference>
<dbReference type="EC" id="1.5.1.-" evidence="3"/>
<organism evidence="3 4">
    <name type="scientific">Ferrovibrio xuzhouensis</name>
    <dbReference type="NCBI Taxonomy" id="1576914"/>
    <lineage>
        <taxon>Bacteria</taxon>
        <taxon>Pseudomonadati</taxon>
        <taxon>Pseudomonadota</taxon>
        <taxon>Alphaproteobacteria</taxon>
        <taxon>Rhodospirillales</taxon>
        <taxon>Rhodospirillaceae</taxon>
        <taxon>Ferrovibrio</taxon>
    </lineage>
</organism>
<comment type="caution">
    <text evidence="3">The sequence shown here is derived from an EMBL/GenBank/DDBJ whole genome shotgun (WGS) entry which is preliminary data.</text>
</comment>
<feature type="domain" description="Flavin reductase like" evidence="2">
    <location>
        <begin position="21"/>
        <end position="167"/>
    </location>
</feature>
<protein>
    <submittedName>
        <fullName evidence="3">Flavin reductase family protein</fullName>
        <ecNumber evidence="3">1.5.1.-</ecNumber>
    </submittedName>
</protein>
<dbReference type="Gene3D" id="2.30.110.10">
    <property type="entry name" value="Electron Transport, Fmn-binding Protein, Chain A"/>
    <property type="match status" value="1"/>
</dbReference>
<dbReference type="EMBL" id="JBHRYJ010000001">
    <property type="protein sequence ID" value="MFC3674360.1"/>
    <property type="molecule type" value="Genomic_DNA"/>
</dbReference>